<gene>
    <name evidence="2" type="ORF">GOP47_0011911</name>
</gene>
<organism evidence="2 3">
    <name type="scientific">Adiantum capillus-veneris</name>
    <name type="common">Maidenhair fern</name>
    <dbReference type="NCBI Taxonomy" id="13818"/>
    <lineage>
        <taxon>Eukaryota</taxon>
        <taxon>Viridiplantae</taxon>
        <taxon>Streptophyta</taxon>
        <taxon>Embryophyta</taxon>
        <taxon>Tracheophyta</taxon>
        <taxon>Polypodiopsida</taxon>
        <taxon>Polypodiidae</taxon>
        <taxon>Polypodiales</taxon>
        <taxon>Pteridineae</taxon>
        <taxon>Pteridaceae</taxon>
        <taxon>Vittarioideae</taxon>
        <taxon>Adiantum</taxon>
    </lineage>
</organism>
<feature type="region of interest" description="Disordered" evidence="1">
    <location>
        <begin position="141"/>
        <end position="229"/>
    </location>
</feature>
<feature type="region of interest" description="Disordered" evidence="1">
    <location>
        <begin position="339"/>
        <end position="369"/>
    </location>
</feature>
<dbReference type="EMBL" id="JABFUD020000011">
    <property type="protein sequence ID" value="KAI5073898.1"/>
    <property type="molecule type" value="Genomic_DNA"/>
</dbReference>
<dbReference type="Pfam" id="PF07911">
    <property type="entry name" value="DUF1677"/>
    <property type="match status" value="1"/>
</dbReference>
<dbReference type="PANTHER" id="PTHR33108:SF14">
    <property type="entry name" value="OS01G0745000 PROTEIN"/>
    <property type="match status" value="1"/>
</dbReference>
<evidence type="ECO:0000256" key="1">
    <source>
        <dbReference type="SAM" id="MobiDB-lite"/>
    </source>
</evidence>
<feature type="compositionally biased region" description="Low complexity" evidence="1">
    <location>
        <begin position="339"/>
        <end position="362"/>
    </location>
</feature>
<reference evidence="2" key="1">
    <citation type="submission" date="2021-01" db="EMBL/GenBank/DDBJ databases">
        <title>Adiantum capillus-veneris genome.</title>
        <authorList>
            <person name="Fang Y."/>
            <person name="Liao Q."/>
        </authorList>
    </citation>
    <scope>NUCLEOTIDE SEQUENCE</scope>
    <source>
        <strain evidence="2">H3</strain>
        <tissue evidence="2">Leaf</tissue>
    </source>
</reference>
<dbReference type="PANTHER" id="PTHR33108">
    <property type="entry name" value="OS01G0745000 PROTEIN"/>
    <property type="match status" value="1"/>
</dbReference>
<protein>
    <submittedName>
        <fullName evidence="2">Uncharacterized protein</fullName>
    </submittedName>
</protein>
<dbReference type="InterPro" id="IPR012876">
    <property type="entry name" value="DUF1677_pln"/>
</dbReference>
<sequence>MAAISVMKKLQRCERIHAGRPDDYLILTYKIKIKECASSSSSLPCTISINSNCCSLPLSPSTTRALSQLTDSLARFAPTSHEKISTSHEATTRFPLRPPLKLQSDSRQELAPYELSCHSKINTTPGCKLQLLEVEAAEAISRGESNSAWKPPGDTSRKEKERSTMPVNNDDEEGMWAMFPRRLELQDAEEEEEEDGEGVKERFPHESEHQAGALERKQAQQQQIEEGGQMKQGEVWEVKRVECECCGMEEECTRGYEERVRGELGGHWLCGLCGEAVREERKRLGGRAAGGERSLQAALKAHMEPCRGFSSLARARASPPPSAVTVPHAVCRLLRRHLSTSATSPRPAPSSSLPRSSSCLPSFHVHTTT</sequence>
<keyword evidence="3" id="KW-1185">Reference proteome</keyword>
<evidence type="ECO:0000313" key="2">
    <source>
        <dbReference type="EMBL" id="KAI5073898.1"/>
    </source>
</evidence>
<feature type="compositionally biased region" description="Basic and acidic residues" evidence="1">
    <location>
        <begin position="197"/>
        <end position="218"/>
    </location>
</feature>
<dbReference type="Proteomes" id="UP000886520">
    <property type="component" value="Chromosome 11"/>
</dbReference>
<accession>A0A9D4ZFU2</accession>
<proteinExistence type="predicted"/>
<evidence type="ECO:0000313" key="3">
    <source>
        <dbReference type="Proteomes" id="UP000886520"/>
    </source>
</evidence>
<name>A0A9D4ZFU2_ADICA</name>
<dbReference type="OrthoDB" id="678173at2759"/>
<dbReference type="AlphaFoldDB" id="A0A9D4ZFU2"/>
<feature type="compositionally biased region" description="Acidic residues" evidence="1">
    <location>
        <begin position="186"/>
        <end position="196"/>
    </location>
</feature>
<feature type="compositionally biased region" description="Low complexity" evidence="1">
    <location>
        <begin position="219"/>
        <end position="229"/>
    </location>
</feature>
<comment type="caution">
    <text evidence="2">The sequence shown here is derived from an EMBL/GenBank/DDBJ whole genome shotgun (WGS) entry which is preliminary data.</text>
</comment>